<accession>A0A8S5RZF2</accession>
<proteinExistence type="predicted"/>
<reference evidence="1" key="1">
    <citation type="journal article" date="2021" name="Proc. Natl. Acad. Sci. U.S.A.">
        <title>A Catalog of Tens of Thousands of Viruses from Human Metagenomes Reveals Hidden Associations with Chronic Diseases.</title>
        <authorList>
            <person name="Tisza M.J."/>
            <person name="Buck C.B."/>
        </authorList>
    </citation>
    <scope>NUCLEOTIDE SEQUENCE</scope>
    <source>
        <strain evidence="1">CtNQV2</strain>
    </source>
</reference>
<dbReference type="EMBL" id="BK032510">
    <property type="protein sequence ID" value="DAF44156.1"/>
    <property type="molecule type" value="Genomic_DNA"/>
</dbReference>
<evidence type="ECO:0000313" key="1">
    <source>
        <dbReference type="EMBL" id="DAF44156.1"/>
    </source>
</evidence>
<name>A0A8S5RZF2_9CAUD</name>
<organism evidence="1">
    <name type="scientific">Myoviridae sp. ctNQV2</name>
    <dbReference type="NCBI Taxonomy" id="2827683"/>
    <lineage>
        <taxon>Viruses</taxon>
        <taxon>Duplodnaviria</taxon>
        <taxon>Heunggongvirae</taxon>
        <taxon>Uroviricota</taxon>
        <taxon>Caudoviricetes</taxon>
    </lineage>
</organism>
<sequence>MLLKIYISNKMGKRGRKPSTEKRTGYFYEEEEQAFVDYMNCENQEEKDRIFNAKLLPAFTKMIESIIRRYNLFTPSEEFTDTFNDTLSFMLTKISNFDVTTGKKAYSYCGTICKNYLIYKINQFTKNQKRNASYDDMANELNEDSKFSYSDNDSLVTFNTELINETIEEMQQMLLPDKIHELTENEIKIGHSLLDLLMNWQDIMAHMGSNKFNKSSILYFLKETTLLSTKEIRDGMKKFKHIYFNTKEGLLN</sequence>
<protein>
    <submittedName>
        <fullName evidence="1">RNA polymerase sigma factor</fullName>
    </submittedName>
</protein>